<evidence type="ECO:0000256" key="1">
    <source>
        <dbReference type="SAM" id="Phobius"/>
    </source>
</evidence>
<reference evidence="2" key="1">
    <citation type="submission" date="2023-08" db="EMBL/GenBank/DDBJ databases">
        <authorList>
            <person name="Alioto T."/>
            <person name="Alioto T."/>
            <person name="Gomez Garrido J."/>
        </authorList>
    </citation>
    <scope>NUCLEOTIDE SEQUENCE</scope>
</reference>
<keyword evidence="3" id="KW-1185">Reference proteome</keyword>
<name>A0AA36B5C0_OCTVU</name>
<dbReference type="Proteomes" id="UP001162480">
    <property type="component" value="Chromosome 9"/>
</dbReference>
<dbReference type="AlphaFoldDB" id="A0AA36B5C0"/>
<sequence>MSGISILSITYFMPLSYHSNYLFLESLSSAGIHTLQLTGVVVFFIYAIVYFYIKCGRVQFITLCASTLTVTVRKRKSQNNKEKIHVKESHYHFKLLKICSDSKTNFLKISVLLWKHIWPWDHITVVEGFRPLQQVTNGELTHCYKIKNCKRLAVRVGKQFTVSYD</sequence>
<protein>
    <submittedName>
        <fullName evidence="2">Uncharacterized protein</fullName>
    </submittedName>
</protein>
<accession>A0AA36B5C0</accession>
<feature type="transmembrane region" description="Helical" evidence="1">
    <location>
        <begin position="30"/>
        <end position="53"/>
    </location>
</feature>
<keyword evidence="1" id="KW-0472">Membrane</keyword>
<dbReference type="EMBL" id="OX597822">
    <property type="protein sequence ID" value="CAI9728208.1"/>
    <property type="molecule type" value="Genomic_DNA"/>
</dbReference>
<gene>
    <name evidence="2" type="ORF">OCTVUL_1B013610</name>
</gene>
<proteinExistence type="predicted"/>
<keyword evidence="1" id="KW-1133">Transmembrane helix</keyword>
<evidence type="ECO:0000313" key="2">
    <source>
        <dbReference type="EMBL" id="CAI9728208.1"/>
    </source>
</evidence>
<evidence type="ECO:0000313" key="3">
    <source>
        <dbReference type="Proteomes" id="UP001162480"/>
    </source>
</evidence>
<organism evidence="2 3">
    <name type="scientific">Octopus vulgaris</name>
    <name type="common">Common octopus</name>
    <dbReference type="NCBI Taxonomy" id="6645"/>
    <lineage>
        <taxon>Eukaryota</taxon>
        <taxon>Metazoa</taxon>
        <taxon>Spiralia</taxon>
        <taxon>Lophotrochozoa</taxon>
        <taxon>Mollusca</taxon>
        <taxon>Cephalopoda</taxon>
        <taxon>Coleoidea</taxon>
        <taxon>Octopodiformes</taxon>
        <taxon>Octopoda</taxon>
        <taxon>Incirrata</taxon>
        <taxon>Octopodidae</taxon>
        <taxon>Octopus</taxon>
    </lineage>
</organism>
<keyword evidence="1" id="KW-0812">Transmembrane</keyword>